<dbReference type="InterPro" id="IPR036390">
    <property type="entry name" value="WH_DNA-bd_sf"/>
</dbReference>
<accession>A0ABX8V1E6</accession>
<dbReference type="Gene3D" id="1.20.120.530">
    <property type="entry name" value="GntR ligand-binding domain-like"/>
    <property type="match status" value="1"/>
</dbReference>
<evidence type="ECO:0000256" key="3">
    <source>
        <dbReference type="ARBA" id="ARBA00023163"/>
    </source>
</evidence>
<evidence type="ECO:0000313" key="6">
    <source>
        <dbReference type="Proteomes" id="UP000826462"/>
    </source>
</evidence>
<organism evidence="5 6">
    <name type="scientific">Paraburkholderia edwinii</name>
    <dbReference type="NCBI Taxonomy" id="2861782"/>
    <lineage>
        <taxon>Bacteria</taxon>
        <taxon>Pseudomonadati</taxon>
        <taxon>Pseudomonadota</taxon>
        <taxon>Betaproteobacteria</taxon>
        <taxon>Burkholderiales</taxon>
        <taxon>Burkholderiaceae</taxon>
        <taxon>Paraburkholderia</taxon>
    </lineage>
</organism>
<evidence type="ECO:0000313" key="5">
    <source>
        <dbReference type="EMBL" id="QYD72910.1"/>
    </source>
</evidence>
<dbReference type="RefSeq" id="WP_219802378.1">
    <property type="nucleotide sequence ID" value="NZ_CP080096.1"/>
</dbReference>
<dbReference type="SMART" id="SM00895">
    <property type="entry name" value="FCD"/>
    <property type="match status" value="1"/>
</dbReference>
<dbReference type="EMBL" id="CP080096">
    <property type="protein sequence ID" value="QYD72910.1"/>
    <property type="molecule type" value="Genomic_DNA"/>
</dbReference>
<dbReference type="InterPro" id="IPR008920">
    <property type="entry name" value="TF_FadR/GntR_C"/>
</dbReference>
<evidence type="ECO:0000259" key="4">
    <source>
        <dbReference type="PROSITE" id="PS50949"/>
    </source>
</evidence>
<dbReference type="PANTHER" id="PTHR43537:SF45">
    <property type="entry name" value="GNTR FAMILY REGULATORY PROTEIN"/>
    <property type="match status" value="1"/>
</dbReference>
<dbReference type="PROSITE" id="PS50949">
    <property type="entry name" value="HTH_GNTR"/>
    <property type="match status" value="1"/>
</dbReference>
<gene>
    <name evidence="5" type="ORF">KZJ38_24825</name>
</gene>
<dbReference type="PANTHER" id="PTHR43537">
    <property type="entry name" value="TRANSCRIPTIONAL REGULATOR, GNTR FAMILY"/>
    <property type="match status" value="1"/>
</dbReference>
<dbReference type="SUPFAM" id="SSF48008">
    <property type="entry name" value="GntR ligand-binding domain-like"/>
    <property type="match status" value="1"/>
</dbReference>
<keyword evidence="6" id="KW-1185">Reference proteome</keyword>
<sequence>MRAKIVSAGKAAGKAAGESMLLGESTYIAIRQAILSCTLQPGSMLTEAELMDRYGVGKSTCRLALARLTHDGLVRSVPRHGYVVVPITLKDVEEVFALRLILEPEAARLAAGHVDAKALMRIDKAARGNTASKNHGNQIGFFLDGNRAFHLHIASASGNERLVRSISVLFDEMARLVALGFSDEDDSPEISGDHRMLAEALGAGDGKTASRIARRHVERFRDMTMERVLRSMKQDFEHAPLMAIGK</sequence>
<name>A0ABX8V1E6_9BURK</name>
<dbReference type="SUPFAM" id="SSF46785">
    <property type="entry name" value="Winged helix' DNA-binding domain"/>
    <property type="match status" value="1"/>
</dbReference>
<dbReference type="InterPro" id="IPR036388">
    <property type="entry name" value="WH-like_DNA-bd_sf"/>
</dbReference>
<evidence type="ECO:0000256" key="1">
    <source>
        <dbReference type="ARBA" id="ARBA00023015"/>
    </source>
</evidence>
<keyword evidence="3" id="KW-0804">Transcription</keyword>
<protein>
    <submittedName>
        <fullName evidence="5">GntR family transcriptional regulator</fullName>
    </submittedName>
</protein>
<dbReference type="CDD" id="cd07377">
    <property type="entry name" value="WHTH_GntR"/>
    <property type="match status" value="1"/>
</dbReference>
<dbReference type="InterPro" id="IPR011711">
    <property type="entry name" value="GntR_C"/>
</dbReference>
<dbReference type="SMART" id="SM00345">
    <property type="entry name" value="HTH_GNTR"/>
    <property type="match status" value="1"/>
</dbReference>
<dbReference type="Pfam" id="PF00392">
    <property type="entry name" value="GntR"/>
    <property type="match status" value="1"/>
</dbReference>
<reference evidence="5 6" key="1">
    <citation type="submission" date="2021-07" db="EMBL/GenBank/DDBJ databases">
        <title>Paraburkholderia edwinii protects Aspergillus sp. from phenazines by acting as a toxin sponge.</title>
        <authorList>
            <person name="Dahlstrom K.M."/>
            <person name="Newman D.K."/>
        </authorList>
    </citation>
    <scope>NUCLEOTIDE SEQUENCE [LARGE SCALE GENOMIC DNA]</scope>
    <source>
        <strain evidence="5 6">Pe01</strain>
    </source>
</reference>
<feature type="domain" description="HTH gntR-type" evidence="4">
    <location>
        <begin position="20"/>
        <end position="87"/>
    </location>
</feature>
<dbReference type="Proteomes" id="UP000826462">
    <property type="component" value="Chromosome 2"/>
</dbReference>
<dbReference type="Pfam" id="PF07729">
    <property type="entry name" value="FCD"/>
    <property type="match status" value="1"/>
</dbReference>
<dbReference type="InterPro" id="IPR000524">
    <property type="entry name" value="Tscrpt_reg_HTH_GntR"/>
</dbReference>
<evidence type="ECO:0000256" key="2">
    <source>
        <dbReference type="ARBA" id="ARBA00023125"/>
    </source>
</evidence>
<keyword evidence="2" id="KW-0238">DNA-binding</keyword>
<keyword evidence="1" id="KW-0805">Transcription regulation</keyword>
<dbReference type="Gene3D" id="1.10.10.10">
    <property type="entry name" value="Winged helix-like DNA-binding domain superfamily/Winged helix DNA-binding domain"/>
    <property type="match status" value="1"/>
</dbReference>
<proteinExistence type="predicted"/>